<dbReference type="Proteomes" id="UP000239203">
    <property type="component" value="Unassembled WGS sequence"/>
</dbReference>
<name>A0A2S6GGA1_9PSEU</name>
<gene>
    <name evidence="2" type="ORF">CLV40_12194</name>
</gene>
<evidence type="ECO:0008006" key="4">
    <source>
        <dbReference type="Google" id="ProtNLM"/>
    </source>
</evidence>
<evidence type="ECO:0000313" key="2">
    <source>
        <dbReference type="EMBL" id="PPK64230.1"/>
    </source>
</evidence>
<reference evidence="2 3" key="1">
    <citation type="submission" date="2018-02" db="EMBL/GenBank/DDBJ databases">
        <title>Genomic Encyclopedia of Archaeal and Bacterial Type Strains, Phase II (KMG-II): from individual species to whole genera.</title>
        <authorList>
            <person name="Goeker M."/>
        </authorList>
    </citation>
    <scope>NUCLEOTIDE SEQUENCE [LARGE SCALE GENOMIC DNA]</scope>
    <source>
        <strain evidence="2 3">YU 961-1</strain>
    </source>
</reference>
<accession>A0A2S6GGA1</accession>
<proteinExistence type="predicted"/>
<evidence type="ECO:0000313" key="3">
    <source>
        <dbReference type="Proteomes" id="UP000239203"/>
    </source>
</evidence>
<comment type="caution">
    <text evidence="2">The sequence shown here is derived from an EMBL/GenBank/DDBJ whole genome shotgun (WGS) entry which is preliminary data.</text>
</comment>
<keyword evidence="3" id="KW-1185">Reference proteome</keyword>
<dbReference type="EMBL" id="PTIX01000021">
    <property type="protein sequence ID" value="PPK64230.1"/>
    <property type="molecule type" value="Genomic_DNA"/>
</dbReference>
<feature type="compositionally biased region" description="Low complexity" evidence="1">
    <location>
        <begin position="38"/>
        <end position="55"/>
    </location>
</feature>
<evidence type="ECO:0000256" key="1">
    <source>
        <dbReference type="SAM" id="MobiDB-lite"/>
    </source>
</evidence>
<sequence>MAVLAGILLVSCGVDRGKWANPQRTHLAPDAGFGGTSGPPTTSGAKPTTTTSRTSAGAAFTLDALREVDPCGLMAEKTLKGLGEPAENRLRDYAQCSNYMKDTRGKDLNFTLTIGETATVKPDGKTVGGLPLAQTELDDHTACFLTAITDTNANQGITVQTGTRDASDSCTPGRALLEAAVNRIREGAPELKVDNRTLRALEPCTLFSNAVLETVVGTGPRTRPNGLHGCGWNGDDVSFSLRFRIAMKPDDLAETSKTTPVNLGDGVTAQQLNEVKTGARCRLEWAHAAFPGDNERAEVVSLEFSRYSAKAGEDVCAKTQTVAKSLIPRLPKR</sequence>
<feature type="region of interest" description="Disordered" evidence="1">
    <location>
        <begin position="23"/>
        <end position="55"/>
    </location>
</feature>
<organism evidence="2 3">
    <name type="scientific">Actinokineospora auranticolor</name>
    <dbReference type="NCBI Taxonomy" id="155976"/>
    <lineage>
        <taxon>Bacteria</taxon>
        <taxon>Bacillati</taxon>
        <taxon>Actinomycetota</taxon>
        <taxon>Actinomycetes</taxon>
        <taxon>Pseudonocardiales</taxon>
        <taxon>Pseudonocardiaceae</taxon>
        <taxon>Actinokineospora</taxon>
    </lineage>
</organism>
<protein>
    <recommendedName>
        <fullName evidence="4">DUF3558 domain-containing protein</fullName>
    </recommendedName>
</protein>
<dbReference type="AlphaFoldDB" id="A0A2S6GGA1"/>